<dbReference type="EMBL" id="NMSH01000044">
    <property type="protein sequence ID" value="PAR19377.1"/>
    <property type="molecule type" value="Genomic_DNA"/>
</dbReference>
<evidence type="ECO:0000256" key="4">
    <source>
        <dbReference type="ARBA" id="ARBA00022643"/>
    </source>
</evidence>
<keyword evidence="8" id="KW-1133">Transmembrane helix</keyword>
<evidence type="ECO:0000259" key="9">
    <source>
        <dbReference type="SMART" id="SM00900"/>
    </source>
</evidence>
<proteinExistence type="predicted"/>
<dbReference type="Pfam" id="PF04205">
    <property type="entry name" value="FMN_bind"/>
    <property type="match status" value="1"/>
</dbReference>
<evidence type="ECO:0000256" key="1">
    <source>
        <dbReference type="ARBA" id="ARBA00022448"/>
    </source>
</evidence>
<dbReference type="GO" id="GO:0009055">
    <property type="term" value="F:electron transfer activity"/>
    <property type="evidence" value="ECO:0007669"/>
    <property type="project" value="InterPro"/>
</dbReference>
<protein>
    <submittedName>
        <fullName evidence="10">Electron transport complex subunit RsxG</fullName>
    </submittedName>
</protein>
<evidence type="ECO:0000313" key="11">
    <source>
        <dbReference type="Proteomes" id="UP000216173"/>
    </source>
</evidence>
<dbReference type="AlphaFoldDB" id="A0A271VN62"/>
<feature type="non-terminal residue" evidence="10">
    <location>
        <position position="1"/>
    </location>
</feature>
<dbReference type="RefSeq" id="WP_141237677.1">
    <property type="nucleotide sequence ID" value="NZ_NMSH01000044.1"/>
</dbReference>
<dbReference type="InterPro" id="IPR010209">
    <property type="entry name" value="Ion_transpt_RnfG/RsxG"/>
</dbReference>
<dbReference type="GO" id="GO:0005886">
    <property type="term" value="C:plasma membrane"/>
    <property type="evidence" value="ECO:0007669"/>
    <property type="project" value="InterPro"/>
</dbReference>
<reference evidence="11" key="1">
    <citation type="submission" date="2017-07" db="EMBL/GenBank/DDBJ databases">
        <authorList>
            <person name="Boucher Y."/>
            <person name="Orata F.D."/>
        </authorList>
    </citation>
    <scope>NUCLEOTIDE SEQUENCE [LARGE SCALE GENOMIC DNA]</scope>
    <source>
        <strain evidence="11">OYP9E10</strain>
    </source>
</reference>
<evidence type="ECO:0000256" key="2">
    <source>
        <dbReference type="ARBA" id="ARBA00022553"/>
    </source>
</evidence>
<keyword evidence="1" id="KW-0813">Transport</keyword>
<keyword evidence="6" id="KW-1278">Translocase</keyword>
<evidence type="ECO:0000256" key="8">
    <source>
        <dbReference type="ARBA" id="ARBA00022989"/>
    </source>
</evidence>
<keyword evidence="5" id="KW-0812">Transmembrane</keyword>
<dbReference type="SMART" id="SM00900">
    <property type="entry name" value="FMN_bind"/>
    <property type="match status" value="1"/>
</dbReference>
<dbReference type="InterPro" id="IPR007329">
    <property type="entry name" value="FMN-bd"/>
</dbReference>
<keyword evidence="2" id="KW-0597">Phosphoprotein</keyword>
<keyword evidence="7" id="KW-0249">Electron transport</keyword>
<keyword evidence="4" id="KW-0288">FMN</keyword>
<evidence type="ECO:0000256" key="3">
    <source>
        <dbReference type="ARBA" id="ARBA00022630"/>
    </source>
</evidence>
<organism evidence="10 11">
    <name type="scientific">Vibrio metoecus</name>
    <dbReference type="NCBI Taxonomy" id="1481663"/>
    <lineage>
        <taxon>Bacteria</taxon>
        <taxon>Pseudomonadati</taxon>
        <taxon>Pseudomonadota</taxon>
        <taxon>Gammaproteobacteria</taxon>
        <taxon>Vibrionales</taxon>
        <taxon>Vibrionaceae</taxon>
        <taxon>Vibrio</taxon>
    </lineage>
</organism>
<gene>
    <name evidence="10" type="ORF">CGU03_17030</name>
</gene>
<keyword evidence="3" id="KW-0285">Flavoprotein</keyword>
<name>A0A271VN62_VIBMT</name>
<dbReference type="GO" id="GO:0022900">
    <property type="term" value="P:electron transport chain"/>
    <property type="evidence" value="ECO:0007669"/>
    <property type="project" value="InterPro"/>
</dbReference>
<comment type="caution">
    <text evidence="10">The sequence shown here is derived from an EMBL/GenBank/DDBJ whole genome shotgun (WGS) entry which is preliminary data.</text>
</comment>
<dbReference type="GO" id="GO:0010181">
    <property type="term" value="F:FMN binding"/>
    <property type="evidence" value="ECO:0007669"/>
    <property type="project" value="InterPro"/>
</dbReference>
<dbReference type="PANTHER" id="PTHR36118:SF1">
    <property type="entry name" value="ION-TRANSLOCATING OXIDOREDUCTASE COMPLEX SUBUNIT G"/>
    <property type="match status" value="1"/>
</dbReference>
<feature type="domain" description="FMN-binding" evidence="9">
    <location>
        <begin position="9"/>
        <end position="56"/>
    </location>
</feature>
<evidence type="ECO:0000313" key="10">
    <source>
        <dbReference type="EMBL" id="PAR19377.1"/>
    </source>
</evidence>
<evidence type="ECO:0000256" key="7">
    <source>
        <dbReference type="ARBA" id="ARBA00022982"/>
    </source>
</evidence>
<accession>A0A271VN62</accession>
<dbReference type="PANTHER" id="PTHR36118">
    <property type="entry name" value="ION-TRANSLOCATING OXIDOREDUCTASE COMPLEX SUBUNIT G"/>
    <property type="match status" value="1"/>
</dbReference>
<evidence type="ECO:0000256" key="5">
    <source>
        <dbReference type="ARBA" id="ARBA00022692"/>
    </source>
</evidence>
<sequence>LRISNWVLGFNGQQVTADNQDDWKVRKDGGQFDQFTGATITPRAVVQAVKKAVMYVNQHKQQLHSQPNPCESQ</sequence>
<keyword evidence="8" id="KW-0472">Membrane</keyword>
<evidence type="ECO:0000256" key="6">
    <source>
        <dbReference type="ARBA" id="ARBA00022967"/>
    </source>
</evidence>
<dbReference type="Proteomes" id="UP000216173">
    <property type="component" value="Unassembled WGS sequence"/>
</dbReference>